<reference evidence="4 5" key="1">
    <citation type="journal article" date="2019" name="Nat. Microbiol.">
        <title>Mediterranean grassland soil C-N compound turnover is dependent on rainfall and depth, and is mediated by genomically divergent microorganisms.</title>
        <authorList>
            <person name="Diamond S."/>
            <person name="Andeer P.F."/>
            <person name="Li Z."/>
            <person name="Crits-Christoph A."/>
            <person name="Burstein D."/>
            <person name="Anantharaman K."/>
            <person name="Lane K.R."/>
            <person name="Thomas B.C."/>
            <person name="Pan C."/>
            <person name="Northen T.R."/>
            <person name="Banfield J.F."/>
        </authorList>
    </citation>
    <scope>NUCLEOTIDE SEQUENCE [LARGE SCALE GENOMIC DNA]</scope>
    <source>
        <strain evidence="4">NP_2</strain>
    </source>
</reference>
<proteinExistence type="predicted"/>
<dbReference type="EMBL" id="VBAJ01000050">
    <property type="protein sequence ID" value="TMJ09585.1"/>
    <property type="molecule type" value="Genomic_DNA"/>
</dbReference>
<dbReference type="GO" id="GO:0016301">
    <property type="term" value="F:kinase activity"/>
    <property type="evidence" value="ECO:0007669"/>
    <property type="project" value="UniProtKB-KW"/>
</dbReference>
<dbReference type="InterPro" id="IPR011611">
    <property type="entry name" value="PfkB_dom"/>
</dbReference>
<dbReference type="Pfam" id="PF00294">
    <property type="entry name" value="PfkB"/>
    <property type="match status" value="1"/>
</dbReference>
<dbReference type="InterPro" id="IPR029056">
    <property type="entry name" value="Ribokinase-like"/>
</dbReference>
<gene>
    <name evidence="4" type="ORF">E6G99_02465</name>
</gene>
<dbReference type="InterPro" id="IPR002173">
    <property type="entry name" value="Carboh/pur_kinase_PfkB_CS"/>
</dbReference>
<evidence type="ECO:0000313" key="4">
    <source>
        <dbReference type="EMBL" id="TMJ09585.1"/>
    </source>
</evidence>
<evidence type="ECO:0000313" key="5">
    <source>
        <dbReference type="Proteomes" id="UP000318661"/>
    </source>
</evidence>
<evidence type="ECO:0000259" key="3">
    <source>
        <dbReference type="Pfam" id="PF00294"/>
    </source>
</evidence>
<protein>
    <submittedName>
        <fullName evidence="4">Carbohydrate kinase family protein</fullName>
    </submittedName>
</protein>
<evidence type="ECO:0000256" key="2">
    <source>
        <dbReference type="ARBA" id="ARBA00022777"/>
    </source>
</evidence>
<feature type="domain" description="Carbohydrate kinase PfkB" evidence="3">
    <location>
        <begin position="7"/>
        <end position="297"/>
    </location>
</feature>
<dbReference type="PROSITE" id="PS00584">
    <property type="entry name" value="PFKB_KINASES_2"/>
    <property type="match status" value="1"/>
</dbReference>
<dbReference type="Gene3D" id="3.40.1190.20">
    <property type="match status" value="1"/>
</dbReference>
<dbReference type="AlphaFoldDB" id="A0A537LNK3"/>
<keyword evidence="2 4" id="KW-0418">Kinase</keyword>
<organism evidence="4 5">
    <name type="scientific">Candidatus Segetimicrobium genomatis</name>
    <dbReference type="NCBI Taxonomy" id="2569760"/>
    <lineage>
        <taxon>Bacteria</taxon>
        <taxon>Bacillati</taxon>
        <taxon>Candidatus Sysuimicrobiota</taxon>
        <taxon>Candidatus Sysuimicrobiia</taxon>
        <taxon>Candidatus Sysuimicrobiales</taxon>
        <taxon>Candidatus Segetimicrobiaceae</taxon>
        <taxon>Candidatus Segetimicrobium</taxon>
    </lineage>
</organism>
<comment type="caution">
    <text evidence="4">The sequence shown here is derived from an EMBL/GenBank/DDBJ whole genome shotgun (WGS) entry which is preliminary data.</text>
</comment>
<keyword evidence="1" id="KW-0808">Transferase</keyword>
<dbReference type="GO" id="GO:0005829">
    <property type="term" value="C:cytosol"/>
    <property type="evidence" value="ECO:0007669"/>
    <property type="project" value="TreeGrafter"/>
</dbReference>
<dbReference type="Proteomes" id="UP000318661">
    <property type="component" value="Unassembled WGS sequence"/>
</dbReference>
<dbReference type="PANTHER" id="PTHR10584:SF157">
    <property type="entry name" value="SULFOFRUCTOSE KINASE"/>
    <property type="match status" value="1"/>
</dbReference>
<evidence type="ECO:0000256" key="1">
    <source>
        <dbReference type="ARBA" id="ARBA00022679"/>
    </source>
</evidence>
<accession>A0A537LNK3</accession>
<name>A0A537LNK3_9BACT</name>
<dbReference type="PANTHER" id="PTHR10584">
    <property type="entry name" value="SUGAR KINASE"/>
    <property type="match status" value="1"/>
</dbReference>
<sequence>MLPPAFVTVGGIVADLIVPIQSFPITPQAHQVVERLSIEPGGLGNCLVVAARLGLHAIALGWVGRDLFGDQLMASLRQEAVDVEHVLRLEGRTTVSTVLVDREGQHVFVGSIGVRGPEHLPGEWEPVVDRAMWVMSDGWVLAQNPDPIEEALARAHAHGRTTIFDPGPLLHRVPEERVGRVLAATTVLLLTEEEAVRLVGPGAPGHLTQALLARGPSIVALKRGVQDALIATRSESFAQPAFHVPVRDTTGAGDAFDAAFIAGLAYGLPLRSAATLAAVAGAVAVSKLGTGTAMPTRQEMAAFLAAHRLGIDLPHTPGGVM</sequence>
<dbReference type="SUPFAM" id="SSF53613">
    <property type="entry name" value="Ribokinase-like"/>
    <property type="match status" value="1"/>
</dbReference>